<dbReference type="GO" id="GO:0016757">
    <property type="term" value="F:glycosyltransferase activity"/>
    <property type="evidence" value="ECO:0007669"/>
    <property type="project" value="UniProtKB-ARBA"/>
</dbReference>
<sequence>MTSKNILIISPFFFPEPISTGKYNTDLAIELSKKGHKVTVLCFHPFYPDWKVKSSKLNLENIKIIRGGKNIFFTNKTFVRRLILELSFGFFILRKIREFKKNIDIIIPIFPPSFAFYFNLLFIKRQIKKIGIVHDLQEVYSSEKKGFINKCLKYFIHKVEKKCFKSCDKLIFLSNEMKSEAKYIYNLKEEKLIVQYPFININSKITNDLAAIFDKTKTNIVYSGALGEKQNPNKLYEFFIQASKTNNSLNFYFFSKGVFYRKLKKQNKNPQIHFYDLVDKSNLKELYNLSDVQIVPQKENTSKGSLPSKLPNLLASDCKVLIITDPGSEIESIFKKHKLNDVVTSWHTNLLINALEKLISKDVDFDHQQKIAKELFTIQSMLSEIVI</sequence>
<dbReference type="Proteomes" id="UP000092584">
    <property type="component" value="Unassembled WGS sequence"/>
</dbReference>
<dbReference type="SUPFAM" id="SSF53756">
    <property type="entry name" value="UDP-Glycosyltransferase/glycogen phosphorylase"/>
    <property type="match status" value="1"/>
</dbReference>
<dbReference type="Pfam" id="PF13439">
    <property type="entry name" value="Glyco_transf_4"/>
    <property type="match status" value="1"/>
</dbReference>
<evidence type="ECO:0000313" key="3">
    <source>
        <dbReference type="EMBL" id="OBY66180.1"/>
    </source>
</evidence>
<proteinExistence type="predicted"/>
<keyword evidence="1" id="KW-0808">Transferase</keyword>
<evidence type="ECO:0000259" key="2">
    <source>
        <dbReference type="Pfam" id="PF13439"/>
    </source>
</evidence>
<evidence type="ECO:0000256" key="1">
    <source>
        <dbReference type="ARBA" id="ARBA00022679"/>
    </source>
</evidence>
<dbReference type="EMBL" id="LSFM01000003">
    <property type="protein sequence ID" value="OBY66180.1"/>
    <property type="molecule type" value="Genomic_DNA"/>
</dbReference>
<name>A0A1B8U2T0_9FLAO</name>
<dbReference type="AlphaFoldDB" id="A0A1B8U2T0"/>
<dbReference type="PANTHER" id="PTHR46401">
    <property type="entry name" value="GLYCOSYLTRANSFERASE WBBK-RELATED"/>
    <property type="match status" value="1"/>
</dbReference>
<dbReference type="PANTHER" id="PTHR46401:SF2">
    <property type="entry name" value="GLYCOSYLTRANSFERASE WBBK-RELATED"/>
    <property type="match status" value="1"/>
</dbReference>
<keyword evidence="4" id="KW-1185">Reference proteome</keyword>
<dbReference type="InterPro" id="IPR028098">
    <property type="entry name" value="Glyco_trans_4-like_N"/>
</dbReference>
<dbReference type="Gene3D" id="3.40.50.2000">
    <property type="entry name" value="Glycogen Phosphorylase B"/>
    <property type="match status" value="2"/>
</dbReference>
<dbReference type="KEGG" id="pob:LPB03_08425"/>
<organism evidence="3 4">
    <name type="scientific">Polaribacter vadi</name>
    <dbReference type="NCBI Taxonomy" id="1774273"/>
    <lineage>
        <taxon>Bacteria</taxon>
        <taxon>Pseudomonadati</taxon>
        <taxon>Bacteroidota</taxon>
        <taxon>Flavobacteriia</taxon>
        <taxon>Flavobacteriales</taxon>
        <taxon>Flavobacteriaceae</taxon>
    </lineage>
</organism>
<evidence type="ECO:0000313" key="4">
    <source>
        <dbReference type="Proteomes" id="UP000092584"/>
    </source>
</evidence>
<dbReference type="STRING" id="1774273.LPB03_08425"/>
<protein>
    <recommendedName>
        <fullName evidence="2">Glycosyltransferase subfamily 4-like N-terminal domain-containing protein</fullName>
    </recommendedName>
</protein>
<dbReference type="OrthoDB" id="9811902at2"/>
<feature type="domain" description="Glycosyltransferase subfamily 4-like N-terminal" evidence="2">
    <location>
        <begin position="22"/>
        <end position="201"/>
    </location>
</feature>
<gene>
    <name evidence="3" type="ORF">LPB3_01810</name>
</gene>
<reference evidence="4" key="1">
    <citation type="submission" date="2016-02" db="EMBL/GenBank/DDBJ databases">
        <authorList>
            <person name="Shin S.-K."/>
            <person name="Yi H."/>
            <person name="Kim E."/>
        </authorList>
    </citation>
    <scope>NUCLEOTIDE SEQUENCE [LARGE SCALE GENOMIC DNA]</scope>
    <source>
        <strain evidence="4">LPB0003</strain>
    </source>
</reference>
<dbReference type="RefSeq" id="WP_065317891.1">
    <property type="nucleotide sequence ID" value="NZ_CP017477.1"/>
</dbReference>
<comment type="caution">
    <text evidence="3">The sequence shown here is derived from an EMBL/GenBank/DDBJ whole genome shotgun (WGS) entry which is preliminary data.</text>
</comment>
<accession>A0A1B8U2T0</accession>